<keyword evidence="3" id="KW-1185">Reference proteome</keyword>
<gene>
    <name evidence="2" type="ORF">EVAR_65615_1</name>
</gene>
<keyword evidence="1" id="KW-0732">Signal</keyword>
<name>A0A4C1ZEV6_EUMVA</name>
<reference evidence="2 3" key="1">
    <citation type="journal article" date="2019" name="Commun. Biol.">
        <title>The bagworm genome reveals a unique fibroin gene that provides high tensile strength.</title>
        <authorList>
            <person name="Kono N."/>
            <person name="Nakamura H."/>
            <person name="Ohtoshi R."/>
            <person name="Tomita M."/>
            <person name="Numata K."/>
            <person name="Arakawa K."/>
        </authorList>
    </citation>
    <scope>NUCLEOTIDE SEQUENCE [LARGE SCALE GENOMIC DNA]</scope>
</reference>
<evidence type="ECO:0000256" key="1">
    <source>
        <dbReference type="SAM" id="SignalP"/>
    </source>
</evidence>
<dbReference type="EMBL" id="BGZK01001769">
    <property type="protein sequence ID" value="GBP85932.1"/>
    <property type="molecule type" value="Genomic_DNA"/>
</dbReference>
<evidence type="ECO:0000313" key="3">
    <source>
        <dbReference type="Proteomes" id="UP000299102"/>
    </source>
</evidence>
<proteinExistence type="predicted"/>
<organism evidence="2 3">
    <name type="scientific">Eumeta variegata</name>
    <name type="common">Bagworm moth</name>
    <name type="synonym">Eumeta japonica</name>
    <dbReference type="NCBI Taxonomy" id="151549"/>
    <lineage>
        <taxon>Eukaryota</taxon>
        <taxon>Metazoa</taxon>
        <taxon>Ecdysozoa</taxon>
        <taxon>Arthropoda</taxon>
        <taxon>Hexapoda</taxon>
        <taxon>Insecta</taxon>
        <taxon>Pterygota</taxon>
        <taxon>Neoptera</taxon>
        <taxon>Endopterygota</taxon>
        <taxon>Lepidoptera</taxon>
        <taxon>Glossata</taxon>
        <taxon>Ditrysia</taxon>
        <taxon>Tineoidea</taxon>
        <taxon>Psychidae</taxon>
        <taxon>Oiketicinae</taxon>
        <taxon>Eumeta</taxon>
    </lineage>
</organism>
<feature type="chain" id="PRO_5020023011" evidence="1">
    <location>
        <begin position="29"/>
        <end position="199"/>
    </location>
</feature>
<comment type="caution">
    <text evidence="2">The sequence shown here is derived from an EMBL/GenBank/DDBJ whole genome shotgun (WGS) entry which is preliminary data.</text>
</comment>
<sequence>MLNKVIIGEYICLLDLGCWLSWSSGADGGENELIGSEVLFHRSTYTIAWCSQVGHSMALLYAVLQKENVRKSTNCPFIRKRLCSLELSRLWMVYMIYDSACKRGLVPVCLYFLNSLNKEIINDNDIIITSGMILMKAQRQIVGREFMRRILSPNAVGGDVTLMGKNYMKQIRSSDGCWKPFPVDIAMSRRVQWPNLAEM</sequence>
<feature type="signal peptide" evidence="1">
    <location>
        <begin position="1"/>
        <end position="28"/>
    </location>
</feature>
<accession>A0A4C1ZEV6</accession>
<dbReference type="AlphaFoldDB" id="A0A4C1ZEV6"/>
<dbReference type="Proteomes" id="UP000299102">
    <property type="component" value="Unassembled WGS sequence"/>
</dbReference>
<protein>
    <submittedName>
        <fullName evidence="2">Uncharacterized protein</fullName>
    </submittedName>
</protein>
<evidence type="ECO:0000313" key="2">
    <source>
        <dbReference type="EMBL" id="GBP85932.1"/>
    </source>
</evidence>